<dbReference type="Gene3D" id="3.20.20.70">
    <property type="entry name" value="Aldolase class I"/>
    <property type="match status" value="1"/>
</dbReference>
<keyword evidence="6 9" id="KW-0057">Aromatic amino acid biosynthesis</keyword>
<keyword evidence="12" id="KW-1185">Reference proteome</keyword>
<evidence type="ECO:0000256" key="5">
    <source>
        <dbReference type="ARBA" id="ARBA00022822"/>
    </source>
</evidence>
<feature type="active site" description="Proton acceptor" evidence="9">
    <location>
        <position position="56"/>
    </location>
</feature>
<gene>
    <name evidence="9" type="primary">trpA</name>
    <name evidence="11" type="ORF">H8692_07805</name>
</gene>
<dbReference type="AlphaFoldDB" id="A0A926E913"/>
<dbReference type="SUPFAM" id="SSF51366">
    <property type="entry name" value="Ribulose-phoshate binding barrel"/>
    <property type="match status" value="1"/>
</dbReference>
<comment type="similarity">
    <text evidence="9 10">Belongs to the TrpA family.</text>
</comment>
<keyword evidence="7 9" id="KW-0456">Lyase</keyword>
<comment type="subunit">
    <text evidence="3 9">Tetramer of two alpha and two beta chains.</text>
</comment>
<evidence type="ECO:0000256" key="4">
    <source>
        <dbReference type="ARBA" id="ARBA00022605"/>
    </source>
</evidence>
<evidence type="ECO:0000313" key="12">
    <source>
        <dbReference type="Proteomes" id="UP000610862"/>
    </source>
</evidence>
<accession>A0A926E913</accession>
<evidence type="ECO:0000256" key="9">
    <source>
        <dbReference type="HAMAP-Rule" id="MF_00131"/>
    </source>
</evidence>
<evidence type="ECO:0000313" key="11">
    <source>
        <dbReference type="EMBL" id="MBC8568658.1"/>
    </source>
</evidence>
<organism evidence="11 12">
    <name type="scientific">Lentihominibacter hominis</name>
    <dbReference type="NCBI Taxonomy" id="2763645"/>
    <lineage>
        <taxon>Bacteria</taxon>
        <taxon>Bacillati</taxon>
        <taxon>Bacillota</taxon>
        <taxon>Clostridia</taxon>
        <taxon>Peptostreptococcales</taxon>
        <taxon>Anaerovoracaceae</taxon>
        <taxon>Lentihominibacter</taxon>
    </lineage>
</organism>
<evidence type="ECO:0000256" key="2">
    <source>
        <dbReference type="ARBA" id="ARBA00004733"/>
    </source>
</evidence>
<comment type="caution">
    <text evidence="11">The sequence shown here is derived from an EMBL/GenBank/DDBJ whole genome shotgun (WGS) entry which is preliminary data.</text>
</comment>
<dbReference type="EMBL" id="JACRTA010000002">
    <property type="protein sequence ID" value="MBC8568658.1"/>
    <property type="molecule type" value="Genomic_DNA"/>
</dbReference>
<dbReference type="Proteomes" id="UP000610862">
    <property type="component" value="Unassembled WGS sequence"/>
</dbReference>
<evidence type="ECO:0000256" key="3">
    <source>
        <dbReference type="ARBA" id="ARBA00011270"/>
    </source>
</evidence>
<dbReference type="PANTHER" id="PTHR43406">
    <property type="entry name" value="TRYPTOPHAN SYNTHASE, ALPHA CHAIN"/>
    <property type="match status" value="1"/>
</dbReference>
<dbReference type="RefSeq" id="WP_177267903.1">
    <property type="nucleotide sequence ID" value="NZ_JACRTA010000002.1"/>
</dbReference>
<dbReference type="NCBIfam" id="TIGR00262">
    <property type="entry name" value="trpA"/>
    <property type="match status" value="1"/>
</dbReference>
<feature type="active site" description="Proton acceptor" evidence="9">
    <location>
        <position position="45"/>
    </location>
</feature>
<evidence type="ECO:0000256" key="8">
    <source>
        <dbReference type="ARBA" id="ARBA00049047"/>
    </source>
</evidence>
<dbReference type="PANTHER" id="PTHR43406:SF1">
    <property type="entry name" value="TRYPTOPHAN SYNTHASE ALPHA CHAIN, CHLOROPLASTIC"/>
    <property type="match status" value="1"/>
</dbReference>
<comment type="catalytic activity">
    <reaction evidence="8 9">
        <text>(1S,2R)-1-C-(indol-3-yl)glycerol 3-phosphate + L-serine = D-glyceraldehyde 3-phosphate + L-tryptophan + H2O</text>
        <dbReference type="Rhea" id="RHEA:10532"/>
        <dbReference type="ChEBI" id="CHEBI:15377"/>
        <dbReference type="ChEBI" id="CHEBI:33384"/>
        <dbReference type="ChEBI" id="CHEBI:57912"/>
        <dbReference type="ChEBI" id="CHEBI:58866"/>
        <dbReference type="ChEBI" id="CHEBI:59776"/>
        <dbReference type="EC" id="4.2.1.20"/>
    </reaction>
</comment>
<dbReference type="GO" id="GO:0004834">
    <property type="term" value="F:tryptophan synthase activity"/>
    <property type="evidence" value="ECO:0007669"/>
    <property type="project" value="UniProtKB-UniRule"/>
</dbReference>
<proteinExistence type="inferred from homology"/>
<evidence type="ECO:0000256" key="6">
    <source>
        <dbReference type="ARBA" id="ARBA00023141"/>
    </source>
</evidence>
<dbReference type="InterPro" id="IPR013785">
    <property type="entry name" value="Aldolase_TIM"/>
</dbReference>
<keyword evidence="4 9" id="KW-0028">Amino-acid biosynthesis</keyword>
<dbReference type="InterPro" id="IPR002028">
    <property type="entry name" value="Trp_synthase_suA"/>
</dbReference>
<dbReference type="Pfam" id="PF00290">
    <property type="entry name" value="Trp_syntA"/>
    <property type="match status" value="1"/>
</dbReference>
<dbReference type="InterPro" id="IPR011060">
    <property type="entry name" value="RibuloseP-bd_barrel"/>
</dbReference>
<protein>
    <recommendedName>
        <fullName evidence="9">Tryptophan synthase alpha chain</fullName>
        <ecNumber evidence="9">4.2.1.20</ecNumber>
    </recommendedName>
</protein>
<dbReference type="FunFam" id="3.20.20.70:FF:000037">
    <property type="entry name" value="Tryptophan synthase alpha chain"/>
    <property type="match status" value="1"/>
</dbReference>
<keyword evidence="5 9" id="KW-0822">Tryptophan biosynthesis</keyword>
<name>A0A926E913_9FIRM</name>
<evidence type="ECO:0000256" key="7">
    <source>
        <dbReference type="ARBA" id="ARBA00023239"/>
    </source>
</evidence>
<sequence>MSKNIADAFKNGKAFIPFVTCGDPSLETTEQIVYAMEEAGADLIELGIPFSDPTAEGPVIQAANVRALSGGVTTDKIFKMVERIRKNTDIPMVFMTYANVVFSYGIEKFVKRAAEAGMNGIILPDVPFEEKREFDDVCRQYNIDFISLIAPTSNDRIAMIAKEARGFIYCVSSLGVTGMRSDITTDVETMVKLVRENSDLPCAVGFGISTPEQAKNMAEKSDGAIVGSAIVKICEKYGDKSVFYIREYVKKMKKSLL</sequence>
<dbReference type="GO" id="GO:0005829">
    <property type="term" value="C:cytosol"/>
    <property type="evidence" value="ECO:0007669"/>
    <property type="project" value="TreeGrafter"/>
</dbReference>
<comment type="pathway">
    <text evidence="2 9">Amino-acid biosynthesis; L-tryptophan biosynthesis; L-tryptophan from chorismate: step 5/5.</text>
</comment>
<dbReference type="CDD" id="cd04724">
    <property type="entry name" value="Tryptophan_synthase_alpha"/>
    <property type="match status" value="1"/>
</dbReference>
<comment type="function">
    <text evidence="1 9">The alpha subunit is responsible for the aldol cleavage of indoleglycerol phosphate to indole and glyceraldehyde 3-phosphate.</text>
</comment>
<evidence type="ECO:0000256" key="1">
    <source>
        <dbReference type="ARBA" id="ARBA00003365"/>
    </source>
</evidence>
<dbReference type="EC" id="4.2.1.20" evidence="9"/>
<reference evidence="11" key="1">
    <citation type="submission" date="2020-08" db="EMBL/GenBank/DDBJ databases">
        <title>Genome public.</title>
        <authorList>
            <person name="Liu C."/>
            <person name="Sun Q."/>
        </authorList>
    </citation>
    <scope>NUCLEOTIDE SEQUENCE</scope>
    <source>
        <strain evidence="11">NSJ-24</strain>
    </source>
</reference>
<dbReference type="HAMAP" id="MF_00131">
    <property type="entry name" value="Trp_synth_alpha"/>
    <property type="match status" value="1"/>
</dbReference>
<evidence type="ECO:0000256" key="10">
    <source>
        <dbReference type="RuleBase" id="RU003662"/>
    </source>
</evidence>